<dbReference type="Proteomes" id="UP000030106">
    <property type="component" value="Unassembled WGS sequence"/>
</dbReference>
<keyword evidence="1" id="KW-0472">Membrane</keyword>
<feature type="transmembrane region" description="Helical" evidence="1">
    <location>
        <begin position="197"/>
        <end position="220"/>
    </location>
</feature>
<organism evidence="3 4">
    <name type="scientific">Beauveria bassiana D1-5</name>
    <dbReference type="NCBI Taxonomy" id="1245745"/>
    <lineage>
        <taxon>Eukaryota</taxon>
        <taxon>Fungi</taxon>
        <taxon>Dikarya</taxon>
        <taxon>Ascomycota</taxon>
        <taxon>Pezizomycotina</taxon>
        <taxon>Sordariomycetes</taxon>
        <taxon>Hypocreomycetidae</taxon>
        <taxon>Hypocreales</taxon>
        <taxon>Cordycipitaceae</taxon>
        <taxon>Beauveria</taxon>
    </lineage>
</organism>
<dbReference type="EMBL" id="ANFO01000568">
    <property type="protein sequence ID" value="KGQ08553.1"/>
    <property type="molecule type" value="Genomic_DNA"/>
</dbReference>
<dbReference type="PANTHER" id="PTHR37783">
    <property type="entry name" value="MEMBRANE PROTEIN, PUTATIVE (AFU_ORTHOLOGUE AFUA_1G04315)-RELATED"/>
    <property type="match status" value="1"/>
</dbReference>
<dbReference type="SUPFAM" id="SSF50475">
    <property type="entry name" value="FMN-binding split barrel"/>
    <property type="match status" value="1"/>
</dbReference>
<feature type="transmembrane region" description="Helical" evidence="1">
    <location>
        <begin position="157"/>
        <end position="177"/>
    </location>
</feature>
<dbReference type="Pfam" id="PF10615">
    <property type="entry name" value="DUF2470"/>
    <property type="match status" value="1"/>
</dbReference>
<dbReference type="InterPro" id="IPR019595">
    <property type="entry name" value="DUF2470"/>
</dbReference>
<evidence type="ECO:0000259" key="2">
    <source>
        <dbReference type="Pfam" id="PF10615"/>
    </source>
</evidence>
<accession>A0A0A2VLR2</accession>
<evidence type="ECO:0000256" key="1">
    <source>
        <dbReference type="SAM" id="Phobius"/>
    </source>
</evidence>
<comment type="caution">
    <text evidence="3">The sequence shown here is derived from an EMBL/GenBank/DDBJ whole genome shotgun (WGS) entry which is preliminary data.</text>
</comment>
<dbReference type="Gene3D" id="3.20.180.10">
    <property type="entry name" value="PNP-oxidase-like"/>
    <property type="match status" value="1"/>
</dbReference>
<proteinExistence type="predicted"/>
<gene>
    <name evidence="3" type="ORF">BBAD15_g6120</name>
</gene>
<dbReference type="AlphaFoldDB" id="A0A0A2VLR2"/>
<dbReference type="OrthoDB" id="5553410at2759"/>
<sequence>MLPQSLSASETLSPPKPLSSIAKVGARPAQLAGSCAWESLHPAQLDIMAAAADNDARKDRIMSHMNRDHTREMSTYLRYYNSLSARQAARPSMRDVSLDAMRIRAGGLDHTVPFTPPLTSWNEMRPRLVEMDAVARRALGLSDIAVTAYVPPRPGHWIILLAVTFYFVSAASLPWLVPGSAAWGLLDRGFPGGAAAFRWLVKVLLVPVLGIHVAECYFLDSLRLSRHGVERFTGLWLLWEASCFLEGLMVWRRFDELVAEKQKEKDAKKH</sequence>
<keyword evidence="1" id="KW-0812">Transmembrane</keyword>
<evidence type="ECO:0000313" key="4">
    <source>
        <dbReference type="Proteomes" id="UP000030106"/>
    </source>
</evidence>
<dbReference type="HOGENOM" id="CLU_081019_0_0_1"/>
<reference evidence="3 4" key="1">
    <citation type="submission" date="2012-10" db="EMBL/GenBank/DDBJ databases">
        <title>Genome sequencing and analysis of entomopathogenic fungi Beauveria bassiana D1-5.</title>
        <authorList>
            <person name="Li Q."/>
            <person name="Wang L."/>
            <person name="Zhang Z."/>
            <person name="Wang Q."/>
            <person name="Ren J."/>
            <person name="Wang M."/>
            <person name="Xu W."/>
            <person name="Wang J."/>
            <person name="Lu Y."/>
            <person name="Du Q."/>
            <person name="Sun Z."/>
        </authorList>
    </citation>
    <scope>NUCLEOTIDE SEQUENCE [LARGE SCALE GENOMIC DNA]</scope>
    <source>
        <strain evidence="3 4">D1-5</strain>
    </source>
</reference>
<keyword evidence="1" id="KW-1133">Transmembrane helix</keyword>
<dbReference type="PANTHER" id="PTHR37783:SF1">
    <property type="entry name" value="MEMBRANE PROTEIN, PUTATIVE (AFU_ORTHOLOGUE AFUA_1G04315)-RELATED"/>
    <property type="match status" value="1"/>
</dbReference>
<evidence type="ECO:0000313" key="3">
    <source>
        <dbReference type="EMBL" id="KGQ08553.1"/>
    </source>
</evidence>
<feature type="domain" description="DUF2470" evidence="2">
    <location>
        <begin position="58"/>
        <end position="131"/>
    </location>
</feature>
<dbReference type="eggNOG" id="ENOG502RZUI">
    <property type="taxonomic scope" value="Eukaryota"/>
</dbReference>
<dbReference type="InterPro" id="IPR037119">
    <property type="entry name" value="Haem_oxidase_HugZ-like_sf"/>
</dbReference>
<protein>
    <recommendedName>
        <fullName evidence="2">DUF2470 domain-containing protein</fullName>
    </recommendedName>
</protein>
<name>A0A0A2VLR2_BEABA</name>